<dbReference type="Proteomes" id="UP000688947">
    <property type="component" value="Unassembled WGS sequence"/>
</dbReference>
<dbReference type="EMBL" id="JAENGZ010001468">
    <property type="protein sequence ID" value="KAG6947876.1"/>
    <property type="molecule type" value="Genomic_DNA"/>
</dbReference>
<sequence>MECARNTRMGLQTCDAQARWGGGFRCHPCGWCCYRNSTSWRTACPFCDLATRTSSALHETLQCDSRFRIRSFDSSTLFRQLTFPQ</sequence>
<dbReference type="AlphaFoldDB" id="A0A8T1TUX2"/>
<name>A0A8T1TUX2_9STRA</name>
<accession>A0A8T1TUX2</accession>
<protein>
    <submittedName>
        <fullName evidence="1">Uncharacterized protein</fullName>
    </submittedName>
</protein>
<gene>
    <name evidence="1" type="ORF">JG687_00015818</name>
</gene>
<evidence type="ECO:0000313" key="1">
    <source>
        <dbReference type="EMBL" id="KAG6947876.1"/>
    </source>
</evidence>
<proteinExistence type="predicted"/>
<reference evidence="1" key="1">
    <citation type="submission" date="2021-01" db="EMBL/GenBank/DDBJ databases">
        <title>Phytophthora aleatoria, a newly-described species from Pinus radiata is distinct from Phytophthora cactorum isolates based on comparative genomics.</title>
        <authorList>
            <person name="Mcdougal R."/>
            <person name="Panda P."/>
            <person name="Williams N."/>
            <person name="Studholme D.J."/>
        </authorList>
    </citation>
    <scope>NUCLEOTIDE SEQUENCE</scope>
    <source>
        <strain evidence="1">NZFS 3830</strain>
    </source>
</reference>
<evidence type="ECO:0000313" key="2">
    <source>
        <dbReference type="Proteomes" id="UP000688947"/>
    </source>
</evidence>
<organism evidence="1 2">
    <name type="scientific">Phytophthora cactorum</name>
    <dbReference type="NCBI Taxonomy" id="29920"/>
    <lineage>
        <taxon>Eukaryota</taxon>
        <taxon>Sar</taxon>
        <taxon>Stramenopiles</taxon>
        <taxon>Oomycota</taxon>
        <taxon>Peronosporomycetes</taxon>
        <taxon>Peronosporales</taxon>
        <taxon>Peronosporaceae</taxon>
        <taxon>Phytophthora</taxon>
    </lineage>
</organism>
<comment type="caution">
    <text evidence="1">The sequence shown here is derived from an EMBL/GenBank/DDBJ whole genome shotgun (WGS) entry which is preliminary data.</text>
</comment>